<dbReference type="AlphaFoldDB" id="A0AAP0E770"/>
<dbReference type="InterPro" id="IPR029047">
    <property type="entry name" value="HSP70_peptide-bd_sf"/>
</dbReference>
<dbReference type="InterPro" id="IPR043129">
    <property type="entry name" value="ATPase_NBD"/>
</dbReference>
<dbReference type="SUPFAM" id="SSF53067">
    <property type="entry name" value="Actin-like ATPase domain"/>
    <property type="match status" value="2"/>
</dbReference>
<evidence type="ECO:0000313" key="3">
    <source>
        <dbReference type="EMBL" id="KAK9083873.1"/>
    </source>
</evidence>
<proteinExistence type="predicted"/>
<dbReference type="Proteomes" id="UP001419268">
    <property type="component" value="Unassembled WGS sequence"/>
</dbReference>
<dbReference type="FunFam" id="2.60.34.10:FF:000019">
    <property type="entry name" value="Heat shock 70 kDa protein 8"/>
    <property type="match status" value="1"/>
</dbReference>
<dbReference type="Gene3D" id="3.90.640.10">
    <property type="entry name" value="Actin, Chain A, domain 4"/>
    <property type="match status" value="1"/>
</dbReference>
<keyword evidence="2" id="KW-0067">ATP-binding</keyword>
<dbReference type="Pfam" id="PF00012">
    <property type="entry name" value="HSP70"/>
    <property type="match status" value="2"/>
</dbReference>
<organism evidence="3 4">
    <name type="scientific">Stephania cephalantha</name>
    <dbReference type="NCBI Taxonomy" id="152367"/>
    <lineage>
        <taxon>Eukaryota</taxon>
        <taxon>Viridiplantae</taxon>
        <taxon>Streptophyta</taxon>
        <taxon>Embryophyta</taxon>
        <taxon>Tracheophyta</taxon>
        <taxon>Spermatophyta</taxon>
        <taxon>Magnoliopsida</taxon>
        <taxon>Ranunculales</taxon>
        <taxon>Menispermaceae</taxon>
        <taxon>Menispermoideae</taxon>
        <taxon>Cissampelideae</taxon>
        <taxon>Stephania</taxon>
    </lineage>
</organism>
<evidence type="ECO:0000313" key="4">
    <source>
        <dbReference type="Proteomes" id="UP001419268"/>
    </source>
</evidence>
<reference evidence="3 4" key="1">
    <citation type="submission" date="2024-01" db="EMBL/GenBank/DDBJ databases">
        <title>Genome assemblies of Stephania.</title>
        <authorList>
            <person name="Yang L."/>
        </authorList>
    </citation>
    <scope>NUCLEOTIDE SEQUENCE [LARGE SCALE GENOMIC DNA]</scope>
    <source>
        <strain evidence="3">JXDWG</strain>
        <tissue evidence="3">Leaf</tissue>
    </source>
</reference>
<name>A0AAP0E770_9MAGN</name>
<evidence type="ECO:0000256" key="2">
    <source>
        <dbReference type="ARBA" id="ARBA00022840"/>
    </source>
</evidence>
<gene>
    <name evidence="3" type="ORF">Scep_030344</name>
</gene>
<accession>A0AAP0E770</accession>
<dbReference type="SUPFAM" id="SSF100920">
    <property type="entry name" value="Heat shock protein 70kD (HSP70), peptide-binding domain"/>
    <property type="match status" value="1"/>
</dbReference>
<dbReference type="PANTHER" id="PTHR19375">
    <property type="entry name" value="HEAT SHOCK PROTEIN 70KDA"/>
    <property type="match status" value="1"/>
</dbReference>
<dbReference type="InterPro" id="IPR013126">
    <property type="entry name" value="Hsp_70_fam"/>
</dbReference>
<keyword evidence="1" id="KW-0547">Nucleotide-binding</keyword>
<dbReference type="Gene3D" id="3.30.420.40">
    <property type="match status" value="2"/>
</dbReference>
<dbReference type="GO" id="GO:0005524">
    <property type="term" value="F:ATP binding"/>
    <property type="evidence" value="ECO:0007669"/>
    <property type="project" value="UniProtKB-KW"/>
</dbReference>
<dbReference type="GO" id="GO:0140662">
    <property type="term" value="F:ATP-dependent protein folding chaperone"/>
    <property type="evidence" value="ECO:0007669"/>
    <property type="project" value="InterPro"/>
</dbReference>
<evidence type="ECO:0000256" key="1">
    <source>
        <dbReference type="ARBA" id="ARBA00022741"/>
    </source>
</evidence>
<protein>
    <submittedName>
        <fullName evidence="3">Uncharacterized protein</fullName>
    </submittedName>
</protein>
<dbReference type="Gene3D" id="2.60.34.10">
    <property type="entry name" value="Substrate Binding Domain Of DNAk, Chain A, domain 1"/>
    <property type="match status" value="1"/>
</dbReference>
<dbReference type="EMBL" id="JBBNAG010000013">
    <property type="protein sequence ID" value="KAK9083873.1"/>
    <property type="molecule type" value="Genomic_DNA"/>
</dbReference>
<keyword evidence="4" id="KW-1185">Reference proteome</keyword>
<comment type="caution">
    <text evidence="3">The sequence shown here is derived from an EMBL/GenBank/DDBJ whole genome shotgun (WGS) entry which is preliminary data.</text>
</comment>
<sequence length="349" mass="37702">MCGKLPPLKTVRDVVLTVPVSFSRLQLTRIERACAMAGLHALRLMPEPTAVALLFSQQLQRTVRENIGSGSEKVALIFNMGAGYCDVCRTATSGGVSEIKGMAGSAIGGEGLLLNLIRFVAPFTKSAGLFRIAVQHAIHQLSFQDSATIEAKLGRFTFSTKINRTKFEEVNRKVFKVKNLVLNLCKKDQAYPGINQFESAVYGAALEGAVASGQGNPVGNLDLLSKQSIVHPLGIKADGNAFVRIMERNSAIPSRKELWFTTAHHNQTEALIMVYEGEGHKVEESHLLGYFKIGGIPPAKKGCSEVIVAMDIDASNALKVYAAASNPGSRQPLLPYLEVRMPNVDDGHG</sequence>